<proteinExistence type="predicted"/>
<evidence type="ECO:0000313" key="2">
    <source>
        <dbReference type="Proteomes" id="UP000265520"/>
    </source>
</evidence>
<reference evidence="1 2" key="1">
    <citation type="journal article" date="2018" name="Front. Plant Sci.">
        <title>Red Clover (Trifolium pratense) and Zigzag Clover (T. medium) - A Picture of Genomic Similarities and Differences.</title>
        <authorList>
            <person name="Dluhosova J."/>
            <person name="Istvanek J."/>
            <person name="Nedelnik J."/>
            <person name="Repkova J."/>
        </authorList>
    </citation>
    <scope>NUCLEOTIDE SEQUENCE [LARGE SCALE GENOMIC DNA]</scope>
    <source>
        <strain evidence="2">cv. 10/8</strain>
        <tissue evidence="1">Leaf</tissue>
    </source>
</reference>
<evidence type="ECO:0000313" key="1">
    <source>
        <dbReference type="EMBL" id="MCI81695.1"/>
    </source>
</evidence>
<accession>A0A392V422</accession>
<dbReference type="Proteomes" id="UP000265520">
    <property type="component" value="Unassembled WGS sequence"/>
</dbReference>
<dbReference type="AlphaFoldDB" id="A0A392V422"/>
<name>A0A392V422_9FABA</name>
<keyword evidence="2" id="KW-1185">Reference proteome</keyword>
<feature type="non-terminal residue" evidence="1">
    <location>
        <position position="1"/>
    </location>
</feature>
<organism evidence="1 2">
    <name type="scientific">Trifolium medium</name>
    <dbReference type="NCBI Taxonomy" id="97028"/>
    <lineage>
        <taxon>Eukaryota</taxon>
        <taxon>Viridiplantae</taxon>
        <taxon>Streptophyta</taxon>
        <taxon>Embryophyta</taxon>
        <taxon>Tracheophyta</taxon>
        <taxon>Spermatophyta</taxon>
        <taxon>Magnoliopsida</taxon>
        <taxon>eudicotyledons</taxon>
        <taxon>Gunneridae</taxon>
        <taxon>Pentapetalae</taxon>
        <taxon>rosids</taxon>
        <taxon>fabids</taxon>
        <taxon>Fabales</taxon>
        <taxon>Fabaceae</taxon>
        <taxon>Papilionoideae</taxon>
        <taxon>50 kb inversion clade</taxon>
        <taxon>NPAAA clade</taxon>
        <taxon>Hologalegina</taxon>
        <taxon>IRL clade</taxon>
        <taxon>Trifolieae</taxon>
        <taxon>Trifolium</taxon>
    </lineage>
</organism>
<comment type="caution">
    <text evidence="1">The sequence shown here is derived from an EMBL/GenBank/DDBJ whole genome shotgun (WGS) entry which is preliminary data.</text>
</comment>
<dbReference type="EMBL" id="LXQA011025411">
    <property type="protein sequence ID" value="MCI81695.1"/>
    <property type="molecule type" value="Genomic_DNA"/>
</dbReference>
<protein>
    <submittedName>
        <fullName evidence="1">Uncharacterized protein</fullName>
    </submittedName>
</protein>
<sequence>AKLQSYVDKFQPTRFMTKAGMPALNNRGEPRVEAIYINTKALLECQNRAECKVLLGI</sequence>